<evidence type="ECO:0000256" key="5">
    <source>
        <dbReference type="ARBA" id="ARBA00022741"/>
    </source>
</evidence>
<organism evidence="11 12">
    <name type="scientific">Rotaria magnacalcarata</name>
    <dbReference type="NCBI Taxonomy" id="392030"/>
    <lineage>
        <taxon>Eukaryota</taxon>
        <taxon>Metazoa</taxon>
        <taxon>Spiralia</taxon>
        <taxon>Gnathifera</taxon>
        <taxon>Rotifera</taxon>
        <taxon>Eurotatoria</taxon>
        <taxon>Bdelloidea</taxon>
        <taxon>Philodinida</taxon>
        <taxon>Philodinidae</taxon>
        <taxon>Rotaria</taxon>
    </lineage>
</organism>
<evidence type="ECO:0000313" key="12">
    <source>
        <dbReference type="Proteomes" id="UP000663855"/>
    </source>
</evidence>
<feature type="transmembrane region" description="Helical" evidence="9">
    <location>
        <begin position="302"/>
        <end position="325"/>
    </location>
</feature>
<evidence type="ECO:0000259" key="10">
    <source>
        <dbReference type="PROSITE" id="PS50893"/>
    </source>
</evidence>
<keyword evidence="5" id="KW-0547">Nucleotide-binding</keyword>
<dbReference type="GO" id="GO:0005524">
    <property type="term" value="F:ATP binding"/>
    <property type="evidence" value="ECO:0007669"/>
    <property type="project" value="UniProtKB-KW"/>
</dbReference>
<evidence type="ECO:0000256" key="2">
    <source>
        <dbReference type="ARBA" id="ARBA00008869"/>
    </source>
</evidence>
<dbReference type="InterPro" id="IPR056264">
    <property type="entry name" value="R2_ABCA1-4-like"/>
</dbReference>
<dbReference type="Pfam" id="PF00005">
    <property type="entry name" value="ABC_tran"/>
    <property type="match status" value="2"/>
</dbReference>
<dbReference type="PANTHER" id="PTHR19229:SF250">
    <property type="entry name" value="ABC TRANSPORTER DOMAIN-CONTAINING PROTEIN-RELATED"/>
    <property type="match status" value="1"/>
</dbReference>
<dbReference type="GO" id="GO:0016887">
    <property type="term" value="F:ATP hydrolysis activity"/>
    <property type="evidence" value="ECO:0007669"/>
    <property type="project" value="InterPro"/>
</dbReference>
<comment type="similarity">
    <text evidence="2">Belongs to the ABC transporter superfamily. ABCA family.</text>
</comment>
<dbReference type="PROSITE" id="PS00211">
    <property type="entry name" value="ABC_TRANSPORTER_1"/>
    <property type="match status" value="1"/>
</dbReference>
<dbReference type="InterPro" id="IPR026082">
    <property type="entry name" value="ABCA"/>
</dbReference>
<reference evidence="11" key="1">
    <citation type="submission" date="2021-02" db="EMBL/GenBank/DDBJ databases">
        <authorList>
            <person name="Nowell W R."/>
        </authorList>
    </citation>
    <scope>NUCLEOTIDE SEQUENCE</scope>
</reference>
<keyword evidence="6" id="KW-0067">ATP-binding</keyword>
<dbReference type="InterPro" id="IPR013525">
    <property type="entry name" value="ABC2_TM"/>
</dbReference>
<name>A0A815XWP4_9BILA</name>
<evidence type="ECO:0000256" key="4">
    <source>
        <dbReference type="ARBA" id="ARBA00022692"/>
    </source>
</evidence>
<dbReference type="CDD" id="cd03263">
    <property type="entry name" value="ABC_subfamily_A"/>
    <property type="match status" value="2"/>
</dbReference>
<feature type="transmembrane region" description="Helical" evidence="9">
    <location>
        <begin position="928"/>
        <end position="949"/>
    </location>
</feature>
<feature type="transmembrane region" description="Helical" evidence="9">
    <location>
        <begin position="1162"/>
        <end position="1188"/>
    </location>
</feature>
<dbReference type="Pfam" id="PF23321">
    <property type="entry name" value="R1_ABCA1"/>
    <property type="match status" value="1"/>
</dbReference>
<dbReference type="GO" id="GO:0016020">
    <property type="term" value="C:membrane"/>
    <property type="evidence" value="ECO:0007669"/>
    <property type="project" value="UniProtKB-SubCell"/>
</dbReference>
<feature type="transmembrane region" description="Helical" evidence="9">
    <location>
        <begin position="346"/>
        <end position="368"/>
    </location>
</feature>
<feature type="domain" description="ABC transporter" evidence="10">
    <location>
        <begin position="548"/>
        <end position="778"/>
    </location>
</feature>
<dbReference type="GO" id="GO:0140359">
    <property type="term" value="F:ABC-type transporter activity"/>
    <property type="evidence" value="ECO:0007669"/>
    <property type="project" value="InterPro"/>
</dbReference>
<dbReference type="GO" id="GO:0005319">
    <property type="term" value="F:lipid transporter activity"/>
    <property type="evidence" value="ECO:0007669"/>
    <property type="project" value="TreeGrafter"/>
</dbReference>
<dbReference type="PANTHER" id="PTHR19229">
    <property type="entry name" value="ATP-BINDING CASSETTE TRANSPORTER SUBFAMILY A ABCA"/>
    <property type="match status" value="1"/>
</dbReference>
<feature type="transmembrane region" description="Helical" evidence="9">
    <location>
        <begin position="399"/>
        <end position="419"/>
    </location>
</feature>
<dbReference type="FunFam" id="3.40.50.300:FF:000335">
    <property type="entry name" value="ATP binding cassette subfamily A member 5"/>
    <property type="match status" value="1"/>
</dbReference>
<accession>A0A815XWP4</accession>
<dbReference type="Gene3D" id="3.40.50.300">
    <property type="entry name" value="P-loop containing nucleotide triphosphate hydrolases"/>
    <property type="match status" value="2"/>
</dbReference>
<feature type="transmembrane region" description="Helical" evidence="9">
    <location>
        <begin position="39"/>
        <end position="59"/>
    </location>
</feature>
<dbReference type="InterPro" id="IPR017871">
    <property type="entry name" value="ABC_transporter-like_CS"/>
</dbReference>
<proteinExistence type="inferred from homology"/>
<feature type="domain" description="ABC transporter" evidence="10">
    <location>
        <begin position="1427"/>
        <end position="1670"/>
    </location>
</feature>
<feature type="transmembrane region" description="Helical" evidence="9">
    <location>
        <begin position="1338"/>
        <end position="1359"/>
    </location>
</feature>
<dbReference type="SMART" id="SM00382">
    <property type="entry name" value="AAA"/>
    <property type="match status" value="2"/>
</dbReference>
<evidence type="ECO:0000256" key="7">
    <source>
        <dbReference type="ARBA" id="ARBA00022989"/>
    </source>
</evidence>
<evidence type="ECO:0000256" key="9">
    <source>
        <dbReference type="SAM" id="Phobius"/>
    </source>
</evidence>
<feature type="transmembrane region" description="Helical" evidence="9">
    <location>
        <begin position="374"/>
        <end position="392"/>
    </location>
</feature>
<feature type="transmembrane region" description="Helical" evidence="9">
    <location>
        <begin position="1118"/>
        <end position="1141"/>
    </location>
</feature>
<evidence type="ECO:0000256" key="3">
    <source>
        <dbReference type="ARBA" id="ARBA00022448"/>
    </source>
</evidence>
<feature type="transmembrane region" description="Helical" evidence="9">
    <location>
        <begin position="456"/>
        <end position="481"/>
    </location>
</feature>
<keyword evidence="8 9" id="KW-0472">Membrane</keyword>
<comment type="caution">
    <text evidence="11">The sequence shown here is derived from an EMBL/GenBank/DDBJ whole genome shotgun (WGS) entry which is preliminary data.</text>
</comment>
<dbReference type="EMBL" id="CAJNOV010014865">
    <property type="protein sequence ID" value="CAF1562682.1"/>
    <property type="molecule type" value="Genomic_DNA"/>
</dbReference>
<keyword evidence="4 9" id="KW-0812">Transmembrane</keyword>
<dbReference type="FunFam" id="3.40.50.300:FF:002275">
    <property type="entry name" value="ATP-binding cassette, subfamily A (ABC1), member 16"/>
    <property type="match status" value="1"/>
</dbReference>
<dbReference type="InterPro" id="IPR027417">
    <property type="entry name" value="P-loop_NTPase"/>
</dbReference>
<dbReference type="InterPro" id="IPR003439">
    <property type="entry name" value="ABC_transporter-like_ATP-bd"/>
</dbReference>
<dbReference type="InterPro" id="IPR003593">
    <property type="entry name" value="AAA+_ATPase"/>
</dbReference>
<evidence type="ECO:0000256" key="1">
    <source>
        <dbReference type="ARBA" id="ARBA00004141"/>
    </source>
</evidence>
<dbReference type="PROSITE" id="PS50893">
    <property type="entry name" value="ABC_TRANSPORTER_2"/>
    <property type="match status" value="2"/>
</dbReference>
<sequence>MDYNNDRHRHGSSIKFLGEFRALFIKTFLLTIRKPGQTIAEILIAYIFMGFLLGMRYILDRHYYAAYQIPRFRPQDMLSISGAGDSIYYYPENICAETIVNNTVDNLRLRWPNFPNTTQVIPDPTLSTLSDTTLQSIIAYIQFTNLDLCTSPSAMPNEVKYTLRMQENGPNHFQAQFVKIPAAAYLWKRAPEDFCQDKSSINLYTSRFVGIQYFIDMSIIQYVTNTAQNLSSSIFLNHFGCPEYYLDQLHSVYSFFIPIFFSIIFVATFIMNVGYIVNERENKTKEYLRIYGLRTWLNNLVWMIRSMLIFFVLSGVVTGLSIMVLPTRNAGQNSVRKAIFNYAHWTLIWTILFVYSIQVSAFSVLFGQFFKHPFLAKLIAFAVWVVTLIDFYPDVSVGVRYFLCLFPNMGLLFCLQVVLQYEREGSRIFYAMKNENKQYLGGMTTFKQMYSNEFGYPLYIGVCLILMLIYSVIYFLLAIYVERVNPGEFGVSQSWNYLFRKSYWKPQKTASVQPFDNCDILACKNDGIYGSNCWIELNAIVNSTTPSLIISNLSKKFGKIQAVSDLSLNFYKGEVCTLLGHNGAGKTTTTFILVGMLEPTSGHITIEGLDNRMHIEQIRKILGFCPQYDILYDDLSVQEHLELIGKIRHIEPKQMNESIEAIIHLIGLVSDRQTLSKKLSGGMKRRLSIGISLMGDPKVLILDEPTSGIDPYNRRLIWTIIRKMKEAGKCIILTTHFLQEADVLSDRIAIMSHGCLQANGTPAFLKNQLGISPLFVTCVSNSKILDFEYRLFIEKNETYQNERITAFIQRYIPMIALERESISEMIFGIRRTESKYIGKLIHALDEQSKDVGIESYGLSMTTIEEVFLKLIQEDEQGKTNYQSQTQTRLDLANKIFRAEYEYEQGARRFCCRICALLIKRWHVLRRQYAFLFVFFLIPILLEILIVSIFPSPQDIQASLVQNNRVKNAQVTLLPSIYNPHTIVIYSNDSTMTARIRFLDYIQNTSATIDELSTNNVIQYVTDECSTNEQFFVNKYQMGFAFYKNLTTSLIFDSYFSTVNYHAMATSLSVASTNLFQFYANSSAKKIITTNQPIITPTTAYTALQRFFELIYCFDTIPLALFNFLNSILAALFISILIVPSIQERINHSKDLQLLTNLTKKTYWFSNITFDLLACFLLCSLLTIIVRIGSVANPNVQSEVHIYINSEQMGYFFLMITMYSLASLPLIYVYSFSPRSELIGFINFLVVNFVACFFDTVLAFIALFSQRQSTSTTRVARLTSIVNLIRWVIAVFFPCVNYKRALFNIRLKSNQECISAVNSLMLTNDSATESWMSTHESGIGIQFIIFCIQIFVWSMILILIESGTNIKLGCRRCCNCENDLAETDTRSPLGDVEGAIPQQWNDAHLDEDVRNERRLLREETNLSASSVILVRDLAKRFKKRKEKSLHRRIFTAVDHLNFHVTQRSCFGLLGTYIIRANGAGKTTTFRMLINDLKPTSGEIIINGKDINKKERDLDIGFCPQFDWLINDLTVIEILLLFARLKGLKWSEIPTMCNHMIELFGLDIYETRKIQNLSGGNKRKVSAALAFIANPSLVLLDEPTTGLDAAAKRKLWDVIRAARDAGLTIILTSHSMEECEALCTKIGIMKLGQLMCLGNLQRLKNRFGHGYAVQVKLPLRDIEIFKQELMLTLPGVQIDEQHNGILFCTVPFSSISPAQNYASSNSLRLAHVFDLFHKKKEEKSIESYSITQTTLEQIFIHLSGEDQYINTDEKK</sequence>
<evidence type="ECO:0000256" key="8">
    <source>
        <dbReference type="ARBA" id="ARBA00023136"/>
    </source>
</evidence>
<keyword evidence="3" id="KW-0813">Transport</keyword>
<gene>
    <name evidence="11" type="ORF">CJN711_LOCUS31266</name>
</gene>
<evidence type="ECO:0000313" key="11">
    <source>
        <dbReference type="EMBL" id="CAF1562682.1"/>
    </source>
</evidence>
<feature type="transmembrane region" description="Helical" evidence="9">
    <location>
        <begin position="1208"/>
        <end position="1228"/>
    </location>
</feature>
<keyword evidence="7 9" id="KW-1133">Transmembrane helix</keyword>
<dbReference type="Proteomes" id="UP000663855">
    <property type="component" value="Unassembled WGS sequence"/>
</dbReference>
<protein>
    <recommendedName>
        <fullName evidence="10">ABC transporter domain-containing protein</fullName>
    </recommendedName>
</protein>
<evidence type="ECO:0000256" key="6">
    <source>
        <dbReference type="ARBA" id="ARBA00022840"/>
    </source>
</evidence>
<comment type="subcellular location">
    <subcellularLocation>
        <location evidence="1">Membrane</location>
        <topology evidence="1">Multi-pass membrane protein</topology>
    </subcellularLocation>
</comment>
<feature type="transmembrane region" description="Helical" evidence="9">
    <location>
        <begin position="1240"/>
        <end position="1263"/>
    </location>
</feature>
<dbReference type="SUPFAM" id="SSF52540">
    <property type="entry name" value="P-loop containing nucleoside triphosphate hydrolases"/>
    <property type="match status" value="2"/>
</dbReference>
<dbReference type="Pfam" id="PF12698">
    <property type="entry name" value="ABC2_membrane_3"/>
    <property type="match status" value="2"/>
</dbReference>
<feature type="transmembrane region" description="Helical" evidence="9">
    <location>
        <begin position="255"/>
        <end position="277"/>
    </location>
</feature>